<dbReference type="InterPro" id="IPR000172">
    <property type="entry name" value="GMC_OxRdtase_N"/>
</dbReference>
<keyword evidence="3" id="KW-0285">Flavoprotein</keyword>
<sequence>MRLPPCHFSIAAFAAAAGGTIVTDNAAVAANETVDFVVVGAGLAGLTLASKLSGQGHAVLLIEAGPDGSWNPAVSDAEDRPYPAVFCNWNYPLYDDAGKKLNSTIDAGACIGGSTSINGMVWYRPTRAEIDKLETLGNPGWNWDNLEPYMKAIERNILPTDVQVAQGAGVDPEVHGYHGQVNTSFPTPMRIPKAVQIYKDSLPLVFSGLEIGNDLSNRTSVVSASTSWTIWYDPVTGRNRRCSAADALLWAQDQQRESLTVLANHTVTKVTFDKDLKATGVLFAGSLAKGKGPVYTVKARKSVILAAGTLATSPILERSGIGKASVLSAARIKQLVDLPGVGANLNDQAGSSTSALMSKKHQNDTSMVDGRNLFGPEISLVSINELWATSASSVAESLASPANLASRAEALVNAGAAVTIAGAEKVLNATIQLIVDSRRKFHLSVYTSTKSNQSAVVPVAEFIAETYPAVFNAPFWPLMPLSRGHVHINSADPFEFPVIMPRFLTDEFDQQVAIAVARISRQLWTSRPFDGYVDDAYHDPKIGPNGTDSEYLEWLRRTSGPSSHWIGATAMMPRELGGVVDSRLRWPD</sequence>
<dbReference type="Gene3D" id="3.30.560.10">
    <property type="entry name" value="Glucose Oxidase, domain 3"/>
    <property type="match status" value="1"/>
</dbReference>
<evidence type="ECO:0000313" key="10">
    <source>
        <dbReference type="Proteomes" id="UP000317257"/>
    </source>
</evidence>
<evidence type="ECO:0000256" key="2">
    <source>
        <dbReference type="ARBA" id="ARBA00010790"/>
    </source>
</evidence>
<evidence type="ECO:0000313" key="9">
    <source>
        <dbReference type="EMBL" id="TWU73453.1"/>
    </source>
</evidence>
<dbReference type="Gene3D" id="4.10.450.10">
    <property type="entry name" value="Glucose Oxidase, domain 2"/>
    <property type="match status" value="1"/>
</dbReference>
<name>A0A5C6GC34_METRR</name>
<dbReference type="AlphaFoldDB" id="A0A5C6GC34"/>
<evidence type="ECO:0000256" key="3">
    <source>
        <dbReference type="ARBA" id="ARBA00022630"/>
    </source>
</evidence>
<dbReference type="InterPro" id="IPR036188">
    <property type="entry name" value="FAD/NAD-bd_sf"/>
</dbReference>
<dbReference type="SUPFAM" id="SSF51905">
    <property type="entry name" value="FAD/NAD(P)-binding domain"/>
    <property type="match status" value="1"/>
</dbReference>
<comment type="cofactor">
    <cofactor evidence="1 6">
        <name>FAD</name>
        <dbReference type="ChEBI" id="CHEBI:57692"/>
    </cofactor>
</comment>
<evidence type="ECO:0000259" key="8">
    <source>
        <dbReference type="PROSITE" id="PS00624"/>
    </source>
</evidence>
<gene>
    <name evidence="9" type="ORF">ED733_004769</name>
</gene>
<proteinExistence type="inferred from homology"/>
<feature type="domain" description="Glucose-methanol-choline oxidoreductase N-terminal" evidence="8">
    <location>
        <begin position="308"/>
        <end position="322"/>
    </location>
</feature>
<feature type="signal peptide" evidence="7">
    <location>
        <begin position="1"/>
        <end position="19"/>
    </location>
</feature>
<keyword evidence="4 6" id="KW-0274">FAD</keyword>
<dbReference type="Pfam" id="PF00732">
    <property type="entry name" value="GMC_oxred_N"/>
    <property type="match status" value="1"/>
</dbReference>
<dbReference type="InterPro" id="IPR027424">
    <property type="entry name" value="Glucose_Oxidase_domain_2"/>
</dbReference>
<dbReference type="GO" id="GO:0016614">
    <property type="term" value="F:oxidoreductase activity, acting on CH-OH group of donors"/>
    <property type="evidence" value="ECO:0007669"/>
    <property type="project" value="InterPro"/>
</dbReference>
<reference evidence="10" key="1">
    <citation type="submission" date="2018-12" db="EMBL/GenBank/DDBJ databases">
        <title>The complete genome of Metarhizium rileyi, a key fungal pathogen of Lepidoptera.</title>
        <authorList>
            <person name="Binneck E."/>
            <person name="Lastra C.C.L."/>
            <person name="Sosa-Gomez D.R."/>
        </authorList>
    </citation>
    <scope>NUCLEOTIDE SEQUENCE [LARGE SCALE GENOMIC DNA]</scope>
    <source>
        <strain evidence="10">Cep018-CH2</strain>
    </source>
</reference>
<dbReference type="PANTHER" id="PTHR11552">
    <property type="entry name" value="GLUCOSE-METHANOL-CHOLINE GMC OXIDOREDUCTASE"/>
    <property type="match status" value="1"/>
</dbReference>
<dbReference type="PIRSF" id="PIRSF000137">
    <property type="entry name" value="Alcohol_oxidase"/>
    <property type="match status" value="1"/>
</dbReference>
<evidence type="ECO:0000256" key="5">
    <source>
        <dbReference type="ARBA" id="ARBA00023002"/>
    </source>
</evidence>
<keyword evidence="5" id="KW-0560">Oxidoreductase</keyword>
<dbReference type="InterPro" id="IPR012132">
    <property type="entry name" value="GMC_OxRdtase"/>
</dbReference>
<dbReference type="GO" id="GO:0050660">
    <property type="term" value="F:flavin adenine dinucleotide binding"/>
    <property type="evidence" value="ECO:0007669"/>
    <property type="project" value="InterPro"/>
</dbReference>
<evidence type="ECO:0000256" key="7">
    <source>
        <dbReference type="SAM" id="SignalP"/>
    </source>
</evidence>
<dbReference type="PANTHER" id="PTHR11552:SF201">
    <property type="entry name" value="GLUCOSE-METHANOL-CHOLINE OXIDOREDUCTASE N-TERMINAL DOMAIN-CONTAINING PROTEIN"/>
    <property type="match status" value="1"/>
</dbReference>
<organism evidence="9 10">
    <name type="scientific">Metarhizium rileyi (strain RCEF 4871)</name>
    <name type="common">Nomuraea rileyi</name>
    <dbReference type="NCBI Taxonomy" id="1649241"/>
    <lineage>
        <taxon>Eukaryota</taxon>
        <taxon>Fungi</taxon>
        <taxon>Dikarya</taxon>
        <taxon>Ascomycota</taxon>
        <taxon>Pezizomycotina</taxon>
        <taxon>Sordariomycetes</taxon>
        <taxon>Hypocreomycetidae</taxon>
        <taxon>Hypocreales</taxon>
        <taxon>Clavicipitaceae</taxon>
        <taxon>Metarhizium</taxon>
    </lineage>
</organism>
<dbReference type="Gene3D" id="3.50.50.60">
    <property type="entry name" value="FAD/NAD(P)-binding domain"/>
    <property type="match status" value="1"/>
</dbReference>
<feature type="binding site" evidence="6">
    <location>
        <begin position="118"/>
        <end position="121"/>
    </location>
    <ligand>
        <name>FAD</name>
        <dbReference type="ChEBI" id="CHEBI:57692"/>
    </ligand>
</feature>
<feature type="chain" id="PRO_5023007221" description="Glucose-methanol-choline oxidoreductase N-terminal domain-containing protein" evidence="7">
    <location>
        <begin position="20"/>
        <end position="588"/>
    </location>
</feature>
<evidence type="ECO:0000256" key="1">
    <source>
        <dbReference type="ARBA" id="ARBA00001974"/>
    </source>
</evidence>
<feature type="binding site" evidence="6">
    <location>
        <position position="267"/>
    </location>
    <ligand>
        <name>FAD</name>
        <dbReference type="ChEBI" id="CHEBI:57692"/>
    </ligand>
</feature>
<dbReference type="InterPro" id="IPR007867">
    <property type="entry name" value="GMC_OxRtase_C"/>
</dbReference>
<dbReference type="EMBL" id="SBHS01000018">
    <property type="protein sequence ID" value="TWU73453.1"/>
    <property type="molecule type" value="Genomic_DNA"/>
</dbReference>
<dbReference type="Pfam" id="PF05199">
    <property type="entry name" value="GMC_oxred_C"/>
    <property type="match status" value="1"/>
</dbReference>
<comment type="similarity">
    <text evidence="2">Belongs to the GMC oxidoreductase family.</text>
</comment>
<evidence type="ECO:0000256" key="6">
    <source>
        <dbReference type="PIRSR" id="PIRSR000137-2"/>
    </source>
</evidence>
<keyword evidence="7" id="KW-0732">Signal</keyword>
<dbReference type="Proteomes" id="UP000317257">
    <property type="component" value="Unassembled WGS sequence"/>
</dbReference>
<comment type="caution">
    <text evidence="9">The sequence shown here is derived from an EMBL/GenBank/DDBJ whole genome shotgun (WGS) entry which is preliminary data.</text>
</comment>
<dbReference type="SUPFAM" id="SSF54373">
    <property type="entry name" value="FAD-linked reductases, C-terminal domain"/>
    <property type="match status" value="1"/>
</dbReference>
<dbReference type="PROSITE" id="PS00624">
    <property type="entry name" value="GMC_OXRED_2"/>
    <property type="match status" value="1"/>
</dbReference>
<protein>
    <recommendedName>
        <fullName evidence="8">Glucose-methanol-choline oxidoreductase N-terminal domain-containing protein</fullName>
    </recommendedName>
</protein>
<accession>A0A5C6GC34</accession>
<evidence type="ECO:0000256" key="4">
    <source>
        <dbReference type="ARBA" id="ARBA00022827"/>
    </source>
</evidence>